<dbReference type="SUPFAM" id="SSF53098">
    <property type="entry name" value="Ribonuclease H-like"/>
    <property type="match status" value="1"/>
</dbReference>
<name>A0A6A4HYC0_9AGAR</name>
<evidence type="ECO:0000313" key="2">
    <source>
        <dbReference type="EMBL" id="KAE9401927.1"/>
    </source>
</evidence>
<dbReference type="OrthoDB" id="1607513at2759"/>
<sequence>YELLDDDWQNIQQVCSWLTIFHSATTQMSTTSKPMLSTTFAIFWGLQDELRKTIKELPHNVDPLLRTGLVDAFMKLSKYYGKFDESQYYTWAARGYFILFVYSWLTT</sequence>
<dbReference type="Proteomes" id="UP000799118">
    <property type="component" value="Unassembled WGS sequence"/>
</dbReference>
<keyword evidence="1" id="KW-0812">Transmembrane</keyword>
<keyword evidence="1" id="KW-1133">Transmembrane helix</keyword>
<keyword evidence="1" id="KW-0472">Membrane</keyword>
<keyword evidence="3" id="KW-1185">Reference proteome</keyword>
<dbReference type="EMBL" id="ML769440">
    <property type="protein sequence ID" value="KAE9401927.1"/>
    <property type="molecule type" value="Genomic_DNA"/>
</dbReference>
<protein>
    <submittedName>
        <fullName evidence="2">Uncharacterized protein</fullName>
    </submittedName>
</protein>
<evidence type="ECO:0000256" key="1">
    <source>
        <dbReference type="SAM" id="Phobius"/>
    </source>
</evidence>
<reference evidence="2" key="1">
    <citation type="journal article" date="2019" name="Environ. Microbiol.">
        <title>Fungal ecological strategies reflected in gene transcription - a case study of two litter decomposers.</title>
        <authorList>
            <person name="Barbi F."/>
            <person name="Kohler A."/>
            <person name="Barry K."/>
            <person name="Baskaran P."/>
            <person name="Daum C."/>
            <person name="Fauchery L."/>
            <person name="Ihrmark K."/>
            <person name="Kuo A."/>
            <person name="LaButti K."/>
            <person name="Lipzen A."/>
            <person name="Morin E."/>
            <person name="Grigoriev I.V."/>
            <person name="Henrissat B."/>
            <person name="Lindahl B."/>
            <person name="Martin F."/>
        </authorList>
    </citation>
    <scope>NUCLEOTIDE SEQUENCE</scope>
    <source>
        <strain evidence="2">JB14</strain>
    </source>
</reference>
<feature type="non-terminal residue" evidence="2">
    <location>
        <position position="1"/>
    </location>
</feature>
<feature type="transmembrane region" description="Helical" evidence="1">
    <location>
        <begin position="88"/>
        <end position="105"/>
    </location>
</feature>
<evidence type="ECO:0000313" key="3">
    <source>
        <dbReference type="Proteomes" id="UP000799118"/>
    </source>
</evidence>
<dbReference type="InterPro" id="IPR012337">
    <property type="entry name" value="RNaseH-like_sf"/>
</dbReference>
<organism evidence="2 3">
    <name type="scientific">Gymnopus androsaceus JB14</name>
    <dbReference type="NCBI Taxonomy" id="1447944"/>
    <lineage>
        <taxon>Eukaryota</taxon>
        <taxon>Fungi</taxon>
        <taxon>Dikarya</taxon>
        <taxon>Basidiomycota</taxon>
        <taxon>Agaricomycotina</taxon>
        <taxon>Agaricomycetes</taxon>
        <taxon>Agaricomycetidae</taxon>
        <taxon>Agaricales</taxon>
        <taxon>Marasmiineae</taxon>
        <taxon>Omphalotaceae</taxon>
        <taxon>Gymnopus</taxon>
    </lineage>
</organism>
<gene>
    <name evidence="2" type="ORF">BT96DRAFT_817219</name>
</gene>
<accession>A0A6A4HYC0</accession>
<dbReference type="AlphaFoldDB" id="A0A6A4HYC0"/>
<proteinExistence type="predicted"/>